<keyword evidence="1" id="KW-0472">Membrane</keyword>
<evidence type="ECO:0000313" key="4">
    <source>
        <dbReference type="Proteomes" id="UP000224182"/>
    </source>
</evidence>
<dbReference type="Pfam" id="PF01464">
    <property type="entry name" value="SLT"/>
    <property type="match status" value="1"/>
</dbReference>
<evidence type="ECO:0000313" key="3">
    <source>
        <dbReference type="EMBL" id="PHI06628.1"/>
    </source>
</evidence>
<dbReference type="Proteomes" id="UP000224182">
    <property type="component" value="Unassembled WGS sequence"/>
</dbReference>
<evidence type="ECO:0000256" key="1">
    <source>
        <dbReference type="SAM" id="Phobius"/>
    </source>
</evidence>
<feature type="domain" description="Transglycosylase SLT" evidence="2">
    <location>
        <begin position="72"/>
        <end position="181"/>
    </location>
</feature>
<dbReference type="Gene3D" id="1.10.530.10">
    <property type="match status" value="1"/>
</dbReference>
<dbReference type="SUPFAM" id="SSF53955">
    <property type="entry name" value="Lysozyme-like"/>
    <property type="match status" value="1"/>
</dbReference>
<keyword evidence="1" id="KW-0812">Transmembrane</keyword>
<feature type="transmembrane region" description="Helical" evidence="1">
    <location>
        <begin position="12"/>
        <end position="29"/>
    </location>
</feature>
<dbReference type="EMBL" id="NIRN01000001">
    <property type="protein sequence ID" value="PHI06628.1"/>
    <property type="molecule type" value="Genomic_DNA"/>
</dbReference>
<evidence type="ECO:0000259" key="2">
    <source>
        <dbReference type="Pfam" id="PF01464"/>
    </source>
</evidence>
<dbReference type="AlphaFoldDB" id="A0A2C6BLY9"/>
<dbReference type="InterPro" id="IPR023346">
    <property type="entry name" value="Lysozyme-like_dom_sf"/>
</dbReference>
<accession>A0A2C6BLY9</accession>
<comment type="caution">
    <text evidence="3">The sequence shown here is derived from an EMBL/GenBank/DDBJ whole genome shotgun (WGS) entry which is preliminary data.</text>
</comment>
<protein>
    <recommendedName>
        <fullName evidence="2">Transglycosylase SLT domain-containing protein</fullName>
    </recommendedName>
</protein>
<gene>
    <name evidence="3" type="ORF">CBG54_06055</name>
</gene>
<organism evidence="3 4">
    <name type="scientific">Fusobacterium nucleatum subsp. polymorphum</name>
    <name type="common">Fusobacterium polymorphum</name>
    <dbReference type="NCBI Taxonomy" id="76857"/>
    <lineage>
        <taxon>Bacteria</taxon>
        <taxon>Fusobacteriati</taxon>
        <taxon>Fusobacteriota</taxon>
        <taxon>Fusobacteriia</taxon>
        <taxon>Fusobacteriales</taxon>
        <taxon>Fusobacteriaceae</taxon>
        <taxon>Fusobacterium</taxon>
    </lineage>
</organism>
<keyword evidence="1" id="KW-1133">Transmembrane helix</keyword>
<dbReference type="InterPro" id="IPR008258">
    <property type="entry name" value="Transglycosylase_SLT_dom_1"/>
</dbReference>
<proteinExistence type="predicted"/>
<sequence length="199" mass="23661">MNRRIKLKNKFIYILLATFVAFFYFIFFSEEKKSVKEPSFYINPEKVFLKIEDTARKEIEKYQKENELDILITHYCKKYDIDKYLIKAIAKVESNETNVIGDKHLKNHAYGFFQLRQPAINEINRIYNLNKINLAEGLIDNIDAQVEYTVLFIKHLKDNTKNEKEMISAYNIGLSNIKKGKYGKYYSKVLKARDEINKF</sequence>
<name>A0A2C6BLY9_FUSNP</name>
<reference evidence="3 4" key="1">
    <citation type="submission" date="2017-06" db="EMBL/GenBank/DDBJ databases">
        <title>Draft genome sequence of Fusobacterium nucleatum subsp. polymorphum KCOM 1271 (=ChDC F305).</title>
        <authorList>
            <person name="Kook J.-K."/>
            <person name="Park S.-N."/>
            <person name="Lim Y.K."/>
            <person name="Roh H."/>
        </authorList>
    </citation>
    <scope>NUCLEOTIDE SEQUENCE [LARGE SCALE GENOMIC DNA]</scope>
    <source>
        <strain evidence="4">KCOM 1271 (ChDC F305)</strain>
    </source>
</reference>